<dbReference type="AlphaFoldDB" id="A0A1S9PF13"/>
<feature type="domain" description="Bacterial bifunctional deaminase-reductase C-terminal" evidence="1">
    <location>
        <begin position="3"/>
        <end position="176"/>
    </location>
</feature>
<dbReference type="RefSeq" id="WP_078348288.1">
    <property type="nucleotide sequence ID" value="NZ_MBTF01000012.1"/>
</dbReference>
<protein>
    <submittedName>
        <fullName evidence="2">Deaminase</fullName>
    </submittedName>
</protein>
<gene>
    <name evidence="2" type="ORF">BC343_05125</name>
</gene>
<reference evidence="2 3" key="1">
    <citation type="submission" date="2016-07" db="EMBL/GenBank/DDBJ databases">
        <title>Genomic analysis of zinc-resistant bacterium Mucilaginibacter pedocola TBZ30.</title>
        <authorList>
            <person name="Huang J."/>
            <person name="Tang J."/>
        </authorList>
    </citation>
    <scope>NUCLEOTIDE SEQUENCE [LARGE SCALE GENOMIC DNA]</scope>
    <source>
        <strain evidence="2 3">TBZ30</strain>
    </source>
</reference>
<dbReference type="OrthoDB" id="195113at2"/>
<organism evidence="2 3">
    <name type="scientific">Mucilaginibacter pedocola</name>
    <dbReference type="NCBI Taxonomy" id="1792845"/>
    <lineage>
        <taxon>Bacteria</taxon>
        <taxon>Pseudomonadati</taxon>
        <taxon>Bacteroidota</taxon>
        <taxon>Sphingobacteriia</taxon>
        <taxon>Sphingobacteriales</taxon>
        <taxon>Sphingobacteriaceae</taxon>
        <taxon>Mucilaginibacter</taxon>
    </lineage>
</organism>
<name>A0A1S9PF13_9SPHI</name>
<dbReference type="STRING" id="1792845.BC343_05125"/>
<proteinExistence type="predicted"/>
<dbReference type="GO" id="GO:0008703">
    <property type="term" value="F:5-amino-6-(5-phosphoribosylamino)uracil reductase activity"/>
    <property type="evidence" value="ECO:0007669"/>
    <property type="project" value="InterPro"/>
</dbReference>
<dbReference type="InterPro" id="IPR002734">
    <property type="entry name" value="RibDG_C"/>
</dbReference>
<accession>A0A1S9PF13</accession>
<dbReference type="InterPro" id="IPR024072">
    <property type="entry name" value="DHFR-like_dom_sf"/>
</dbReference>
<dbReference type="EMBL" id="MBTF01000012">
    <property type="protein sequence ID" value="OOQ59553.1"/>
    <property type="molecule type" value="Genomic_DNA"/>
</dbReference>
<sequence length="184" mass="20516">MRTVSFAINLSLDGYCDHTFANPSEQLMEYFADMMEGIDLVFYGRVTYELMFPYWEDVARHESGSPAENRFAKRLSVIDNVVMSRTLTTARDNTTIVSGNAADELRKLKQTEGGKISVSSVSLLPELINAGLIDEFELVIHPALVGNGRQLLPSGSLHEQLNLKLVSTQTFDNGCVAQHYVNLR</sequence>
<evidence type="ECO:0000313" key="2">
    <source>
        <dbReference type="EMBL" id="OOQ59553.1"/>
    </source>
</evidence>
<dbReference type="GO" id="GO:0009231">
    <property type="term" value="P:riboflavin biosynthetic process"/>
    <property type="evidence" value="ECO:0007669"/>
    <property type="project" value="InterPro"/>
</dbReference>
<dbReference type="SUPFAM" id="SSF53597">
    <property type="entry name" value="Dihydrofolate reductase-like"/>
    <property type="match status" value="1"/>
</dbReference>
<dbReference type="Proteomes" id="UP000189739">
    <property type="component" value="Unassembled WGS sequence"/>
</dbReference>
<dbReference type="Pfam" id="PF01872">
    <property type="entry name" value="RibD_C"/>
    <property type="match status" value="1"/>
</dbReference>
<evidence type="ECO:0000259" key="1">
    <source>
        <dbReference type="Pfam" id="PF01872"/>
    </source>
</evidence>
<dbReference type="Gene3D" id="3.40.430.10">
    <property type="entry name" value="Dihydrofolate Reductase, subunit A"/>
    <property type="match status" value="1"/>
</dbReference>
<evidence type="ECO:0000313" key="3">
    <source>
        <dbReference type="Proteomes" id="UP000189739"/>
    </source>
</evidence>
<comment type="caution">
    <text evidence="2">The sequence shown here is derived from an EMBL/GenBank/DDBJ whole genome shotgun (WGS) entry which is preliminary data.</text>
</comment>
<keyword evidence="3" id="KW-1185">Reference proteome</keyword>